<reference evidence="1" key="2">
    <citation type="journal article" name="Front. Microbiol.">
        <title>Degradative Capacity of Two Strains of Rhodonia placenta: From Phenotype to Genotype.</title>
        <authorList>
            <person name="Kolle M."/>
            <person name="Horta M.A.C."/>
            <person name="Nowrousian M."/>
            <person name="Ohm R.A."/>
            <person name="Benz J.P."/>
            <person name="Pilgard A."/>
        </authorList>
    </citation>
    <scope>NUCLEOTIDE SEQUENCE</scope>
    <source>
        <strain evidence="1">FPRL280</strain>
    </source>
</reference>
<dbReference type="Proteomes" id="UP000639403">
    <property type="component" value="Unassembled WGS sequence"/>
</dbReference>
<dbReference type="AlphaFoldDB" id="A0A8H7NSJ1"/>
<organism evidence="1 2">
    <name type="scientific">Rhodonia placenta</name>
    <dbReference type="NCBI Taxonomy" id="104341"/>
    <lineage>
        <taxon>Eukaryota</taxon>
        <taxon>Fungi</taxon>
        <taxon>Dikarya</taxon>
        <taxon>Basidiomycota</taxon>
        <taxon>Agaricomycotina</taxon>
        <taxon>Agaricomycetes</taxon>
        <taxon>Polyporales</taxon>
        <taxon>Adustoporiaceae</taxon>
        <taxon>Rhodonia</taxon>
    </lineage>
</organism>
<evidence type="ECO:0000313" key="1">
    <source>
        <dbReference type="EMBL" id="KAF9799985.1"/>
    </source>
</evidence>
<comment type="caution">
    <text evidence="1">The sequence shown here is derived from an EMBL/GenBank/DDBJ whole genome shotgun (WGS) entry which is preliminary data.</text>
</comment>
<dbReference type="EMBL" id="JADOXO010000838">
    <property type="protein sequence ID" value="KAF9799985.1"/>
    <property type="molecule type" value="Genomic_DNA"/>
</dbReference>
<protein>
    <submittedName>
        <fullName evidence="1">Uncharacterized protein</fullName>
    </submittedName>
</protein>
<evidence type="ECO:0000313" key="2">
    <source>
        <dbReference type="Proteomes" id="UP000639403"/>
    </source>
</evidence>
<gene>
    <name evidence="1" type="ORF">IEO21_10466</name>
</gene>
<name>A0A8H7NSJ1_9APHY</name>
<accession>A0A8H7NSJ1</accession>
<sequence length="127" mass="14112">MSNCCSTFVVCLSVSSHVVKVSNSILRSRSPYPDQSAGPLNSAENSAVVHFSRMDLSAQSLASSTDKRLKLRSLGQQRPAYIQERIRAGCVHWSMRSWSVHSMLTRPRGPYRGCGFEPAERKKLKNG</sequence>
<proteinExistence type="predicted"/>
<reference evidence="1" key="1">
    <citation type="submission" date="2020-11" db="EMBL/GenBank/DDBJ databases">
        <authorList>
            <person name="Koelle M."/>
            <person name="Horta M.A.C."/>
            <person name="Nowrousian M."/>
            <person name="Ohm R.A."/>
            <person name="Benz P."/>
            <person name="Pilgard A."/>
        </authorList>
    </citation>
    <scope>NUCLEOTIDE SEQUENCE</scope>
    <source>
        <strain evidence="1">FPRL280</strain>
    </source>
</reference>